<evidence type="ECO:0000313" key="3">
    <source>
        <dbReference type="EMBL" id="MFD2114467.1"/>
    </source>
</evidence>
<evidence type="ECO:0000313" key="4">
    <source>
        <dbReference type="Proteomes" id="UP001597362"/>
    </source>
</evidence>
<proteinExistence type="predicted"/>
<keyword evidence="2" id="KW-0732">Signal</keyword>
<feature type="region of interest" description="Disordered" evidence="1">
    <location>
        <begin position="29"/>
        <end position="118"/>
    </location>
</feature>
<evidence type="ECO:0000256" key="1">
    <source>
        <dbReference type="SAM" id="MobiDB-lite"/>
    </source>
</evidence>
<feature type="signal peptide" evidence="2">
    <location>
        <begin position="1"/>
        <end position="28"/>
    </location>
</feature>
<comment type="caution">
    <text evidence="3">The sequence shown here is derived from an EMBL/GenBank/DDBJ whole genome shotgun (WGS) entry which is preliminary data.</text>
</comment>
<protein>
    <submittedName>
        <fullName evidence="3">Uncharacterized protein</fullName>
    </submittedName>
</protein>
<evidence type="ECO:0000256" key="2">
    <source>
        <dbReference type="SAM" id="SignalP"/>
    </source>
</evidence>
<accession>A0ABW4YFU5</accession>
<feature type="compositionally biased region" description="Polar residues" evidence="1">
    <location>
        <begin position="62"/>
        <end position="107"/>
    </location>
</feature>
<dbReference type="RefSeq" id="WP_377769447.1">
    <property type="nucleotide sequence ID" value="NZ_JBHUHO010000005.1"/>
</dbReference>
<feature type="chain" id="PRO_5045929821" evidence="2">
    <location>
        <begin position="29"/>
        <end position="187"/>
    </location>
</feature>
<dbReference type="PROSITE" id="PS51257">
    <property type="entry name" value="PROKAR_LIPOPROTEIN"/>
    <property type="match status" value="1"/>
</dbReference>
<dbReference type="Proteomes" id="UP001597362">
    <property type="component" value="Unassembled WGS sequence"/>
</dbReference>
<dbReference type="EMBL" id="JBHUHO010000005">
    <property type="protein sequence ID" value="MFD2114467.1"/>
    <property type="molecule type" value="Genomic_DNA"/>
</dbReference>
<organism evidence="3 4">
    <name type="scientific">Paenibacillus yanchengensis</name>
    <dbReference type="NCBI Taxonomy" id="2035833"/>
    <lineage>
        <taxon>Bacteria</taxon>
        <taxon>Bacillati</taxon>
        <taxon>Bacillota</taxon>
        <taxon>Bacilli</taxon>
        <taxon>Bacillales</taxon>
        <taxon>Paenibacillaceae</taxon>
        <taxon>Paenibacillus</taxon>
    </lineage>
</organism>
<sequence length="187" mass="19678">MNSSKKRRHSQKVAASALLLAVMLTVSACGDSNKPKENPNQIEQPAGNDQLPEGSGMIDSGVANNNESSTDQPVDGANNGSQPGSQTNEQTAPGDTPTDNGSATSESPDPVSQPIQATGEYVGQIDSNSVEINVNNEPLSMQLTDETRAIIEELDSDVPVQLEYTEQALNDGSNSIVRTLLSIKKAN</sequence>
<keyword evidence="4" id="KW-1185">Reference proteome</keyword>
<gene>
    <name evidence="3" type="ORF">ACFSJH_01690</name>
</gene>
<name>A0ABW4YFU5_9BACL</name>
<reference evidence="4" key="1">
    <citation type="journal article" date="2019" name="Int. J. Syst. Evol. Microbiol.">
        <title>The Global Catalogue of Microorganisms (GCM) 10K type strain sequencing project: providing services to taxonomists for standard genome sequencing and annotation.</title>
        <authorList>
            <consortium name="The Broad Institute Genomics Platform"/>
            <consortium name="The Broad Institute Genome Sequencing Center for Infectious Disease"/>
            <person name="Wu L."/>
            <person name="Ma J."/>
        </authorList>
    </citation>
    <scope>NUCLEOTIDE SEQUENCE [LARGE SCALE GENOMIC DNA]</scope>
    <source>
        <strain evidence="4">GH52</strain>
    </source>
</reference>